<protein>
    <recommendedName>
        <fullName evidence="4">Retrotransposon gag domain-containing protein</fullName>
    </recommendedName>
</protein>
<evidence type="ECO:0000313" key="3">
    <source>
        <dbReference type="Proteomes" id="UP000075243"/>
    </source>
</evidence>
<feature type="region of interest" description="Disordered" evidence="1">
    <location>
        <begin position="95"/>
        <end position="114"/>
    </location>
</feature>
<feature type="compositionally biased region" description="Polar residues" evidence="1">
    <location>
        <begin position="97"/>
        <end position="107"/>
    </location>
</feature>
<keyword evidence="3" id="KW-1185">Reference proteome</keyword>
<evidence type="ECO:0000256" key="1">
    <source>
        <dbReference type="SAM" id="MobiDB-lite"/>
    </source>
</evidence>
<name>A0A151U4B9_CAJCA</name>
<feature type="compositionally biased region" description="Low complexity" evidence="1">
    <location>
        <begin position="185"/>
        <end position="196"/>
    </location>
</feature>
<accession>A0A151U4B9</accession>
<organism evidence="2 3">
    <name type="scientific">Cajanus cajan</name>
    <name type="common">Pigeon pea</name>
    <name type="synonym">Cajanus indicus</name>
    <dbReference type="NCBI Taxonomy" id="3821"/>
    <lineage>
        <taxon>Eukaryota</taxon>
        <taxon>Viridiplantae</taxon>
        <taxon>Streptophyta</taxon>
        <taxon>Embryophyta</taxon>
        <taxon>Tracheophyta</taxon>
        <taxon>Spermatophyta</taxon>
        <taxon>Magnoliopsida</taxon>
        <taxon>eudicotyledons</taxon>
        <taxon>Gunneridae</taxon>
        <taxon>Pentapetalae</taxon>
        <taxon>rosids</taxon>
        <taxon>fabids</taxon>
        <taxon>Fabales</taxon>
        <taxon>Fabaceae</taxon>
        <taxon>Papilionoideae</taxon>
        <taxon>50 kb inversion clade</taxon>
        <taxon>NPAAA clade</taxon>
        <taxon>indigoferoid/millettioid clade</taxon>
        <taxon>Phaseoleae</taxon>
        <taxon>Cajanus</taxon>
    </lineage>
</organism>
<feature type="non-terminal residue" evidence="2">
    <location>
        <position position="1"/>
    </location>
</feature>
<reference evidence="2 3" key="1">
    <citation type="journal article" date="2012" name="Nat. Biotechnol.">
        <title>Draft genome sequence of pigeonpea (Cajanus cajan), an orphan legume crop of resource-poor farmers.</title>
        <authorList>
            <person name="Varshney R.K."/>
            <person name="Chen W."/>
            <person name="Li Y."/>
            <person name="Bharti A.K."/>
            <person name="Saxena R.K."/>
            <person name="Schlueter J.A."/>
            <person name="Donoghue M.T."/>
            <person name="Azam S."/>
            <person name="Fan G."/>
            <person name="Whaley A.M."/>
            <person name="Farmer A.D."/>
            <person name="Sheridan J."/>
            <person name="Iwata A."/>
            <person name="Tuteja R."/>
            <person name="Penmetsa R.V."/>
            <person name="Wu W."/>
            <person name="Upadhyaya H.D."/>
            <person name="Yang S.P."/>
            <person name="Shah T."/>
            <person name="Saxena K.B."/>
            <person name="Michael T."/>
            <person name="McCombie W.R."/>
            <person name="Yang B."/>
            <person name="Zhang G."/>
            <person name="Yang H."/>
            <person name="Wang J."/>
            <person name="Spillane C."/>
            <person name="Cook D.R."/>
            <person name="May G.D."/>
            <person name="Xu X."/>
            <person name="Jackson S.A."/>
        </authorList>
    </citation>
    <scope>NUCLEOTIDE SEQUENCE [LARGE SCALE GENOMIC DNA]</scope>
    <source>
        <strain evidence="3">cv. Asha</strain>
    </source>
</reference>
<evidence type="ECO:0008006" key="4">
    <source>
        <dbReference type="Google" id="ProtNLM"/>
    </source>
</evidence>
<dbReference type="PANTHER" id="PTHR34222">
    <property type="entry name" value="GAG_PRE-INTEGRS DOMAIN-CONTAINING PROTEIN"/>
    <property type="match status" value="1"/>
</dbReference>
<dbReference type="AlphaFoldDB" id="A0A151U4B9"/>
<sequence length="217" mass="24587">YFAKIKSLWEELSDFQPPHSCTCEGLKPLLEYIHYERVMSFLMGLNENYSHISGQILHMDHIPSISRVFSLVVQEEKRQEVGIPTQQPSQIAFVVPQPNSKPSQSGPNKKERPKCSYCRMLGHTENKCYKKHGYPTGYKKPNHNINQVTDSHDSNTGDSPMQLAKAQYDQLLNLLQSQVAPVGKSPQYNSSSSPQNGKLSFSFFKNGRKLSDAPTRD</sequence>
<proteinExistence type="predicted"/>
<feature type="region of interest" description="Disordered" evidence="1">
    <location>
        <begin position="135"/>
        <end position="160"/>
    </location>
</feature>
<feature type="region of interest" description="Disordered" evidence="1">
    <location>
        <begin position="182"/>
        <end position="217"/>
    </location>
</feature>
<dbReference type="PANTHER" id="PTHR34222:SF99">
    <property type="entry name" value="PROTEIN, PUTATIVE-RELATED"/>
    <property type="match status" value="1"/>
</dbReference>
<dbReference type="EMBL" id="CM003604">
    <property type="protein sequence ID" value="KYP74078.1"/>
    <property type="molecule type" value="Genomic_DNA"/>
</dbReference>
<dbReference type="OMA" id="EYIHYER"/>
<gene>
    <name evidence="2" type="ORF">KK1_006746</name>
</gene>
<evidence type="ECO:0000313" key="2">
    <source>
        <dbReference type="EMBL" id="KYP74078.1"/>
    </source>
</evidence>
<dbReference type="Proteomes" id="UP000075243">
    <property type="component" value="Chromosome 2"/>
</dbReference>
<dbReference type="Gramene" id="C.cajan_06558.t">
    <property type="protein sequence ID" value="C.cajan_06558.t.cds1"/>
    <property type="gene ID" value="C.cajan_06558"/>
</dbReference>